<accession>A0AAN9UK65</accession>
<evidence type="ECO:0000313" key="3">
    <source>
        <dbReference type="Proteomes" id="UP001320245"/>
    </source>
</evidence>
<dbReference type="Proteomes" id="UP001320245">
    <property type="component" value="Unassembled WGS sequence"/>
</dbReference>
<reference evidence="2 3" key="1">
    <citation type="journal article" date="2023" name="PLoS ONE">
        <title>Cytospora paraplurivora sp. nov. isolated from orchards with fruit tree decline syndrome in Ontario, Canada.</title>
        <authorList>
            <person name="Ilyukhin E."/>
            <person name="Nguyen H.D.T."/>
            <person name="Castle A.J."/>
            <person name="Ellouze W."/>
        </authorList>
    </citation>
    <scope>NUCLEOTIDE SEQUENCE [LARGE SCALE GENOMIC DNA]</scope>
    <source>
        <strain evidence="2 3">FDS-564</strain>
    </source>
</reference>
<dbReference type="Pfam" id="PF25534">
    <property type="entry name" value="DUF7918"/>
    <property type="match status" value="1"/>
</dbReference>
<feature type="domain" description="DUF7918" evidence="1">
    <location>
        <begin position="8"/>
        <end position="195"/>
    </location>
</feature>
<organism evidence="2 3">
    <name type="scientific">Cytospora paraplurivora</name>
    <dbReference type="NCBI Taxonomy" id="2898453"/>
    <lineage>
        <taxon>Eukaryota</taxon>
        <taxon>Fungi</taxon>
        <taxon>Dikarya</taxon>
        <taxon>Ascomycota</taxon>
        <taxon>Pezizomycotina</taxon>
        <taxon>Sordariomycetes</taxon>
        <taxon>Sordariomycetidae</taxon>
        <taxon>Diaporthales</taxon>
        <taxon>Cytosporaceae</taxon>
        <taxon>Cytospora</taxon>
    </lineage>
</organism>
<proteinExistence type="predicted"/>
<dbReference type="InterPro" id="IPR057678">
    <property type="entry name" value="DUF7918"/>
</dbReference>
<evidence type="ECO:0000259" key="1">
    <source>
        <dbReference type="Pfam" id="PF25534"/>
    </source>
</evidence>
<dbReference type="AlphaFoldDB" id="A0AAN9UK65"/>
<keyword evidence="3" id="KW-1185">Reference proteome</keyword>
<comment type="caution">
    <text evidence="2">The sequence shown here is derived from an EMBL/GenBank/DDBJ whole genome shotgun (WGS) entry which is preliminary data.</text>
</comment>
<protein>
    <recommendedName>
        <fullName evidence="1">DUF7918 domain-containing protein</fullName>
    </recommendedName>
</protein>
<gene>
    <name evidence="2" type="ORF">SLS53_001282</name>
</gene>
<sequence length="311" mass="34761">MAIIKNLGLEVNVLVEGVQAAEYQGGDFSETNDDFAAGTAKCHRYIESVDNAEFAIEVSATKNNPWLKSSNDKHLLNYYIDVDDQEVEGVCLWKDKMYEVLEGVREYRSNAFGLRKFRFSPVHIADDADDAQFGEDGKHVERLGLIRVRVFRATMIKRVREKKSRNFVEISEGGLSLHEGDLKGNDLSHATVPTPPPVDRGSLPRSVPTVLSGDLLGKLPFDEVRRLAQKGLSGTGGRLDNLPLTEIHRLAAATLDNLPFHEVCRLVQQTPSTNDVAQNIKREHDGALVSGRPRKILKTERYKEIIDLTED</sequence>
<dbReference type="EMBL" id="JAJSPL020000003">
    <property type="protein sequence ID" value="KAK7748030.1"/>
    <property type="molecule type" value="Genomic_DNA"/>
</dbReference>
<name>A0AAN9UK65_9PEZI</name>
<dbReference type="PANTHER" id="PTHR36223">
    <property type="entry name" value="BETA-LACTAMASE-TYPE TRANSPEPTIDASE FOLD DOMAIN CONTAINING PROTEIN"/>
    <property type="match status" value="1"/>
</dbReference>
<evidence type="ECO:0000313" key="2">
    <source>
        <dbReference type="EMBL" id="KAK7748030.1"/>
    </source>
</evidence>
<dbReference type="PANTHER" id="PTHR36223:SF1">
    <property type="entry name" value="TRANSCRIPTION ELONGATION FACTOR EAF N-TERMINAL DOMAIN-CONTAINING PROTEIN"/>
    <property type="match status" value="1"/>
</dbReference>